<evidence type="ECO:0000313" key="8">
    <source>
        <dbReference type="EMBL" id="KAK6192027.1"/>
    </source>
</evidence>
<evidence type="ECO:0000256" key="6">
    <source>
        <dbReference type="ARBA" id="ARBA00023242"/>
    </source>
</evidence>
<dbReference type="Proteomes" id="UP001347796">
    <property type="component" value="Unassembled WGS sequence"/>
</dbReference>
<dbReference type="PANTHER" id="PTHR13204">
    <property type="entry name" value="PTD012 PROTEIN"/>
    <property type="match status" value="1"/>
</dbReference>
<dbReference type="InterPro" id="IPR015021">
    <property type="entry name" value="C11orf54_DUF1907"/>
</dbReference>
<reference evidence="8 9" key="1">
    <citation type="submission" date="2024-01" db="EMBL/GenBank/DDBJ databases">
        <title>The genome of the rayed Mediterranean limpet Patella caerulea (Linnaeus, 1758).</title>
        <authorList>
            <person name="Anh-Thu Weber A."/>
            <person name="Halstead-Nussloch G."/>
        </authorList>
    </citation>
    <scope>NUCLEOTIDE SEQUENCE [LARGE SCALE GENOMIC DNA]</scope>
    <source>
        <strain evidence="8">AATW-2023a</strain>
        <tissue evidence="8">Whole specimen</tissue>
    </source>
</reference>
<dbReference type="SUPFAM" id="SSF117856">
    <property type="entry name" value="AF0104/ALDC/Ptd012-like"/>
    <property type="match status" value="1"/>
</dbReference>
<comment type="subcellular location">
    <subcellularLocation>
        <location evidence="1">Nucleus</location>
    </subcellularLocation>
</comment>
<dbReference type="SMART" id="SM01168">
    <property type="entry name" value="DUF1907"/>
    <property type="match status" value="1"/>
</dbReference>
<gene>
    <name evidence="8" type="ORF">SNE40_003578</name>
</gene>
<keyword evidence="4" id="KW-0378">Hydrolase</keyword>
<evidence type="ECO:0000256" key="1">
    <source>
        <dbReference type="ARBA" id="ARBA00004123"/>
    </source>
</evidence>
<dbReference type="PANTHER" id="PTHR13204:SF1">
    <property type="entry name" value="ESTER HYDROLASE C11ORF54"/>
    <property type="match status" value="1"/>
</dbReference>
<dbReference type="CDD" id="cd17298">
    <property type="entry name" value="DUF1907"/>
    <property type="match status" value="1"/>
</dbReference>
<evidence type="ECO:0000256" key="4">
    <source>
        <dbReference type="ARBA" id="ARBA00022801"/>
    </source>
</evidence>
<dbReference type="EMBL" id="JAZGQO010000002">
    <property type="protein sequence ID" value="KAK6192027.1"/>
    <property type="molecule type" value="Genomic_DNA"/>
</dbReference>
<sequence length="320" mass="35088">MSSKFTVTNKKAQLHVPSLEEAAKVLEDGLKRNFANVSVSVVDCPDLTQKPFNLASPGICGSERLADIGGPPYLAPVPKKDKVYDLDKVAEAVGLPGAFVIGAGAGPWEVVGVNSELICDVKLDVNGNQDPIKKSYVAKLGDQLSDYKLEKLPNSTQFCLMANLLCSEGKSGKVLEVKASKRTGQENFMSSLRKTLDEHYDDKVVGLGGVFLIESGKATLHIMPDFSDRPLKDGGEVDNWLQYFDMDAPLVCLGELVSRDVNLDLRLEHFHCFSDHGQGGHYHYDTTPDTVSYRGYFTIPDAIYRLDQPEQTNTVMPTTD</sequence>
<keyword evidence="9" id="KW-1185">Reference proteome</keyword>
<evidence type="ECO:0000256" key="3">
    <source>
        <dbReference type="ARBA" id="ARBA00022723"/>
    </source>
</evidence>
<organism evidence="8 9">
    <name type="scientific">Patella caerulea</name>
    <name type="common">Rayed Mediterranean limpet</name>
    <dbReference type="NCBI Taxonomy" id="87958"/>
    <lineage>
        <taxon>Eukaryota</taxon>
        <taxon>Metazoa</taxon>
        <taxon>Spiralia</taxon>
        <taxon>Lophotrochozoa</taxon>
        <taxon>Mollusca</taxon>
        <taxon>Gastropoda</taxon>
        <taxon>Patellogastropoda</taxon>
        <taxon>Patelloidea</taxon>
        <taxon>Patellidae</taxon>
        <taxon>Patella</taxon>
    </lineage>
</organism>
<keyword evidence="5" id="KW-0862">Zinc</keyword>
<dbReference type="GO" id="GO:0016788">
    <property type="term" value="F:hydrolase activity, acting on ester bonds"/>
    <property type="evidence" value="ECO:0007669"/>
    <property type="project" value="TreeGrafter"/>
</dbReference>
<dbReference type="AlphaFoldDB" id="A0AAN8KBA5"/>
<dbReference type="GO" id="GO:0005634">
    <property type="term" value="C:nucleus"/>
    <property type="evidence" value="ECO:0007669"/>
    <property type="project" value="UniProtKB-SubCell"/>
</dbReference>
<protein>
    <recommendedName>
        <fullName evidence="7">DUF1907 domain-containing protein</fullName>
    </recommendedName>
</protein>
<evidence type="ECO:0000259" key="7">
    <source>
        <dbReference type="SMART" id="SM01168"/>
    </source>
</evidence>
<comment type="caution">
    <text evidence="8">The sequence shown here is derived from an EMBL/GenBank/DDBJ whole genome shotgun (WGS) entry which is preliminary data.</text>
</comment>
<accession>A0AAN8KBA5</accession>
<keyword evidence="6" id="KW-0539">Nucleus</keyword>
<proteinExistence type="predicted"/>
<evidence type="ECO:0000256" key="5">
    <source>
        <dbReference type="ARBA" id="ARBA00022833"/>
    </source>
</evidence>
<name>A0AAN8KBA5_PATCE</name>
<feature type="domain" description="DUF1907" evidence="7">
    <location>
        <begin position="25"/>
        <end position="306"/>
    </location>
</feature>
<comment type="subunit">
    <text evidence="2">Monomer.</text>
</comment>
<keyword evidence="3" id="KW-0479">Metal-binding</keyword>
<dbReference type="GO" id="GO:0008270">
    <property type="term" value="F:zinc ion binding"/>
    <property type="evidence" value="ECO:0007669"/>
    <property type="project" value="TreeGrafter"/>
</dbReference>
<dbReference type="Pfam" id="PF08925">
    <property type="entry name" value="DUF1907"/>
    <property type="match status" value="1"/>
</dbReference>
<evidence type="ECO:0000313" key="9">
    <source>
        <dbReference type="Proteomes" id="UP001347796"/>
    </source>
</evidence>
<evidence type="ECO:0000256" key="2">
    <source>
        <dbReference type="ARBA" id="ARBA00011245"/>
    </source>
</evidence>